<dbReference type="InterPro" id="IPR011006">
    <property type="entry name" value="CheY-like_superfamily"/>
</dbReference>
<evidence type="ECO:0000259" key="3">
    <source>
        <dbReference type="PROSITE" id="PS50110"/>
    </source>
</evidence>
<dbReference type="Pfam" id="PF13487">
    <property type="entry name" value="HD_5"/>
    <property type="match status" value="1"/>
</dbReference>
<dbReference type="Gene3D" id="1.10.3210.10">
    <property type="entry name" value="Hypothetical protein af1432"/>
    <property type="match status" value="1"/>
</dbReference>
<dbReference type="GO" id="GO:0016787">
    <property type="term" value="F:hydrolase activity"/>
    <property type="evidence" value="ECO:0007669"/>
    <property type="project" value="UniProtKB-KW"/>
</dbReference>
<feature type="domain" description="Response regulatory" evidence="3">
    <location>
        <begin position="14"/>
        <end position="132"/>
    </location>
</feature>
<dbReference type="KEGG" id="fgi:OP10G_4124"/>
<dbReference type="STRING" id="661478.OP10G_4124"/>
<organism evidence="6 7">
    <name type="scientific">Fimbriimonas ginsengisoli Gsoil 348</name>
    <dbReference type="NCBI Taxonomy" id="661478"/>
    <lineage>
        <taxon>Bacteria</taxon>
        <taxon>Bacillati</taxon>
        <taxon>Armatimonadota</taxon>
        <taxon>Fimbriimonadia</taxon>
        <taxon>Fimbriimonadales</taxon>
        <taxon>Fimbriimonadaceae</taxon>
        <taxon>Fimbriimonas</taxon>
    </lineage>
</organism>
<feature type="coiled-coil region" evidence="2">
    <location>
        <begin position="138"/>
        <end position="165"/>
    </location>
</feature>
<evidence type="ECO:0000313" key="7">
    <source>
        <dbReference type="Proteomes" id="UP000027982"/>
    </source>
</evidence>
<evidence type="ECO:0000259" key="4">
    <source>
        <dbReference type="PROSITE" id="PS51831"/>
    </source>
</evidence>
<dbReference type="SMART" id="SM00448">
    <property type="entry name" value="REC"/>
    <property type="match status" value="1"/>
</dbReference>
<dbReference type="RefSeq" id="WP_052547868.1">
    <property type="nucleotide sequence ID" value="NZ_CP007139.1"/>
</dbReference>
<keyword evidence="1" id="KW-0597">Phosphoprotein</keyword>
<dbReference type="PROSITE" id="PS50110">
    <property type="entry name" value="RESPONSE_REGULATORY"/>
    <property type="match status" value="1"/>
</dbReference>
<dbReference type="PROSITE" id="PS51831">
    <property type="entry name" value="HD"/>
    <property type="match status" value="1"/>
</dbReference>
<dbReference type="SMART" id="SM00471">
    <property type="entry name" value="HDc"/>
    <property type="match status" value="1"/>
</dbReference>
<keyword evidence="7" id="KW-1185">Reference proteome</keyword>
<dbReference type="OrthoDB" id="9759601at2"/>
<evidence type="ECO:0000256" key="2">
    <source>
        <dbReference type="SAM" id="Coils"/>
    </source>
</evidence>
<dbReference type="GO" id="GO:0000160">
    <property type="term" value="P:phosphorelay signal transduction system"/>
    <property type="evidence" value="ECO:0007669"/>
    <property type="project" value="InterPro"/>
</dbReference>
<dbReference type="Gene3D" id="3.40.50.2300">
    <property type="match status" value="1"/>
</dbReference>
<accession>A0A068NVV1</accession>
<reference evidence="6 7" key="1">
    <citation type="journal article" date="2014" name="PLoS ONE">
        <title>The first complete genome sequence of the class fimbriimonadia in the phylum armatimonadetes.</title>
        <authorList>
            <person name="Hu Z.Y."/>
            <person name="Wang Y.Z."/>
            <person name="Im W.T."/>
            <person name="Wang S.Y."/>
            <person name="Zhao G.P."/>
            <person name="Zheng H.J."/>
            <person name="Quan Z.X."/>
        </authorList>
    </citation>
    <scope>NUCLEOTIDE SEQUENCE [LARGE SCALE GENOMIC DNA]</scope>
    <source>
        <strain evidence="6">Gsoil 348</strain>
    </source>
</reference>
<feature type="modified residue" description="4-aspartylphosphate" evidence="1">
    <location>
        <position position="64"/>
    </location>
</feature>
<dbReference type="HOGENOM" id="CLU_000445_92_10_0"/>
<dbReference type="PANTHER" id="PTHR45228">
    <property type="entry name" value="CYCLIC DI-GMP PHOSPHODIESTERASE TM_0186-RELATED"/>
    <property type="match status" value="1"/>
</dbReference>
<evidence type="ECO:0000256" key="1">
    <source>
        <dbReference type="PROSITE-ProRule" id="PRU00169"/>
    </source>
</evidence>
<dbReference type="eggNOG" id="COG3437">
    <property type="taxonomic scope" value="Bacteria"/>
</dbReference>
<dbReference type="SUPFAM" id="SSF52172">
    <property type="entry name" value="CheY-like"/>
    <property type="match status" value="1"/>
</dbReference>
<dbReference type="InterPro" id="IPR052020">
    <property type="entry name" value="Cyclic_di-GMP/3'3'-cGAMP_PDE"/>
</dbReference>
<keyword evidence="6" id="KW-0378">Hydrolase</keyword>
<dbReference type="Proteomes" id="UP000027982">
    <property type="component" value="Chromosome"/>
</dbReference>
<dbReference type="EMBL" id="CP007139">
    <property type="protein sequence ID" value="AIE87492.1"/>
    <property type="molecule type" value="Genomic_DNA"/>
</dbReference>
<dbReference type="InterPro" id="IPR037522">
    <property type="entry name" value="HD_GYP_dom"/>
</dbReference>
<feature type="domain" description="HD-GYP" evidence="5">
    <location>
        <begin position="159"/>
        <end position="352"/>
    </location>
</feature>
<dbReference type="AlphaFoldDB" id="A0A068NVV1"/>
<evidence type="ECO:0000259" key="5">
    <source>
        <dbReference type="PROSITE" id="PS51832"/>
    </source>
</evidence>
<dbReference type="PROSITE" id="PS51832">
    <property type="entry name" value="HD_GYP"/>
    <property type="match status" value="1"/>
</dbReference>
<dbReference type="Pfam" id="PF00072">
    <property type="entry name" value="Response_reg"/>
    <property type="match status" value="1"/>
</dbReference>
<sequence length="352" mass="39524">MVIEGKVEELRDSSILIVDDEDDHLVLLSHALRRAGCAAVHTVSDPFRAAEMHRQVNPDLMLLDYRLPPIDGFRVLADVWAHKEPEDRNPVIMITGGAEDAVRLKALDLGVSDFLEHPSDMLELTLRVRNVLRIHKLYRQVQNQMRHLDEMVQERTQQLEFAQREILDRLALAAEFRDDATGEHARRVGFLSQEISVELGMEPWFCDAIASAALLHDLGKIGLRDAVLLKPAKLTPIEFAHIQTHPEIGAQILAGCNQPVLLMAREIALTHHERWDGKGYPSRLAGENIPISGRIVAVADAYDAMTTARPYKEAMTRSSALAEISRSRGTQFDPQIVDAFLRCQQHVERVAG</sequence>
<keyword evidence="2" id="KW-0175">Coiled coil</keyword>
<evidence type="ECO:0000313" key="6">
    <source>
        <dbReference type="EMBL" id="AIE87492.1"/>
    </source>
</evidence>
<name>A0A068NVV1_FIMGI</name>
<gene>
    <name evidence="6" type="ORF">OP10G_4124</name>
</gene>
<dbReference type="InterPro" id="IPR003607">
    <property type="entry name" value="HD/PDEase_dom"/>
</dbReference>
<dbReference type="InterPro" id="IPR001789">
    <property type="entry name" value="Sig_transdc_resp-reg_receiver"/>
</dbReference>
<dbReference type="SUPFAM" id="SSF109604">
    <property type="entry name" value="HD-domain/PDEase-like"/>
    <property type="match status" value="1"/>
</dbReference>
<feature type="domain" description="HD" evidence="4">
    <location>
        <begin position="181"/>
        <end position="305"/>
    </location>
</feature>
<dbReference type="InterPro" id="IPR006674">
    <property type="entry name" value="HD_domain"/>
</dbReference>
<protein>
    <submittedName>
        <fullName evidence="6">Response regulator receiver modulated metal dependent phosphohydrolase</fullName>
    </submittedName>
</protein>
<proteinExistence type="predicted"/>
<dbReference type="CDD" id="cd00077">
    <property type="entry name" value="HDc"/>
    <property type="match status" value="1"/>
</dbReference>